<gene>
    <name evidence="3" type="ORF">FZC75_09020</name>
</gene>
<dbReference type="InterPro" id="IPR011642">
    <property type="entry name" value="Gate_dom"/>
</dbReference>
<name>A0A5D4T9Y6_9BACI</name>
<dbReference type="EMBL" id="VTET01000004">
    <property type="protein sequence ID" value="TYS72109.1"/>
    <property type="molecule type" value="Genomic_DNA"/>
</dbReference>
<feature type="transmembrane region" description="Helical" evidence="1">
    <location>
        <begin position="381"/>
        <end position="401"/>
    </location>
</feature>
<feature type="transmembrane region" description="Helical" evidence="1">
    <location>
        <begin position="102"/>
        <end position="126"/>
    </location>
</feature>
<evidence type="ECO:0000313" key="3">
    <source>
        <dbReference type="EMBL" id="TYS72109.1"/>
    </source>
</evidence>
<feature type="transmembrane region" description="Helical" evidence="1">
    <location>
        <begin position="407"/>
        <end position="429"/>
    </location>
</feature>
<feature type="transmembrane region" description="Helical" evidence="1">
    <location>
        <begin position="25"/>
        <end position="45"/>
    </location>
</feature>
<dbReference type="RefSeq" id="WP_010198176.1">
    <property type="nucleotide sequence ID" value="NZ_JBNILI010000010.1"/>
</dbReference>
<dbReference type="AlphaFoldDB" id="A0A5D4T9Y6"/>
<proteinExistence type="predicted"/>
<protein>
    <submittedName>
        <fullName evidence="3">YjiH family protein</fullName>
    </submittedName>
</protein>
<keyword evidence="1" id="KW-1133">Transmembrane helix</keyword>
<reference evidence="3 4" key="1">
    <citation type="submission" date="2019-08" db="EMBL/GenBank/DDBJ databases">
        <title>Bacillus genomes from the desert of Cuatro Cienegas, Coahuila.</title>
        <authorList>
            <person name="Olmedo-Alvarez G."/>
        </authorList>
    </citation>
    <scope>NUCLEOTIDE SEQUENCE [LARGE SCALE GENOMIC DNA]</scope>
    <source>
        <strain evidence="3 4">CH98b_3T</strain>
    </source>
</reference>
<dbReference type="Pfam" id="PF07670">
    <property type="entry name" value="Gate"/>
    <property type="match status" value="1"/>
</dbReference>
<dbReference type="OrthoDB" id="1633380at2"/>
<feature type="transmembrane region" description="Helical" evidence="1">
    <location>
        <begin position="252"/>
        <end position="270"/>
    </location>
</feature>
<evidence type="ECO:0000313" key="4">
    <source>
        <dbReference type="Proteomes" id="UP000324517"/>
    </source>
</evidence>
<feature type="transmembrane region" description="Helical" evidence="1">
    <location>
        <begin position="327"/>
        <end position="351"/>
    </location>
</feature>
<dbReference type="Proteomes" id="UP000324517">
    <property type="component" value="Unassembled WGS sequence"/>
</dbReference>
<feature type="transmembrane region" description="Helical" evidence="1">
    <location>
        <begin position="146"/>
        <end position="169"/>
    </location>
</feature>
<organism evidence="3 4">
    <name type="scientific">Sutcliffiella horikoshii</name>
    <dbReference type="NCBI Taxonomy" id="79883"/>
    <lineage>
        <taxon>Bacteria</taxon>
        <taxon>Bacillati</taxon>
        <taxon>Bacillota</taxon>
        <taxon>Bacilli</taxon>
        <taxon>Bacillales</taxon>
        <taxon>Bacillaceae</taxon>
        <taxon>Sutcliffiella</taxon>
    </lineage>
</organism>
<evidence type="ECO:0000259" key="2">
    <source>
        <dbReference type="Pfam" id="PF07670"/>
    </source>
</evidence>
<evidence type="ECO:0000256" key="1">
    <source>
        <dbReference type="SAM" id="Phobius"/>
    </source>
</evidence>
<feature type="transmembrane region" description="Helical" evidence="1">
    <location>
        <begin position="224"/>
        <end position="246"/>
    </location>
</feature>
<sequence>MSTQSAKPTTYSKQTEAQTYSISQILKFAVPSLIGILLFLIPISFDGNVTIGLGIMADWVLTNFGGAIPTFMTIVLVASAVSSLIVKVFPLTFIKKDSFLDTLLNVGGIWLALRVLGAAFAVMTLTEFGPEMITSEFTGVIVLYDLIPVLTVWFLFASLFMPLLLEFGLMDFIGTLVRKVMHPLFKLPGRSSIDAMASWMGSGTVGVLLTTQQYESGYYTKREAAVVATNFSIASIAFSLVIAKFIGIDHMFVPFYFTVVVTGIIAAVICPRIPPLSRKKDTYYEPVGQKIDEKVPSGISSFQWGLQQAVEKAGQVKSAKQVVKKGIYNVVDIWMALIPLVMALGTVALVVAEYTEVFNVLSYPFIPFLQLLQIPEAQAAAPAMIVGFADMFLPAVIGSGIESELTRFVIAVMSLTQLIYMSEIGILLIKSKIPLSIWELFIIFLQRTIITLPVAALMAHLFFF</sequence>
<feature type="transmembrane region" description="Helical" evidence="1">
    <location>
        <begin position="441"/>
        <end position="463"/>
    </location>
</feature>
<comment type="caution">
    <text evidence="3">The sequence shown here is derived from an EMBL/GenBank/DDBJ whole genome shotgun (WGS) entry which is preliminary data.</text>
</comment>
<keyword evidence="1" id="KW-0472">Membrane</keyword>
<feature type="domain" description="Nucleoside transporter/FeoB GTPase Gate" evidence="2">
    <location>
        <begin position="150"/>
        <end position="248"/>
    </location>
</feature>
<keyword evidence="1" id="KW-0812">Transmembrane</keyword>
<accession>A0A5D4T9Y6</accession>
<feature type="transmembrane region" description="Helical" evidence="1">
    <location>
        <begin position="65"/>
        <end position="90"/>
    </location>
</feature>